<dbReference type="PANTHER" id="PTHR16206">
    <property type="entry name" value="DEP DOMAIN-CONTAINING"/>
    <property type="match status" value="1"/>
</dbReference>
<reference evidence="3 4" key="1">
    <citation type="submission" date="2025-05" db="UniProtKB">
        <authorList>
            <consortium name="RefSeq"/>
        </authorList>
    </citation>
    <scope>IDENTIFICATION</scope>
    <source>
        <tissue evidence="3 4">Muscle</tissue>
    </source>
</reference>
<dbReference type="PROSITE" id="PS50186">
    <property type="entry name" value="DEP"/>
    <property type="match status" value="1"/>
</dbReference>
<dbReference type="SUPFAM" id="SSF46785">
    <property type="entry name" value="Winged helix' DNA-binding domain"/>
    <property type="match status" value="1"/>
</dbReference>
<accession>A0ABM1SIP5</accession>
<dbReference type="SMART" id="SM00049">
    <property type="entry name" value="DEP"/>
    <property type="match status" value="1"/>
</dbReference>
<name>A0ABM1SIP5_LIMPO</name>
<feature type="domain" description="DEP" evidence="1">
    <location>
        <begin position="34"/>
        <end position="120"/>
    </location>
</feature>
<dbReference type="SUPFAM" id="SSF48350">
    <property type="entry name" value="GTPase activation domain, GAP"/>
    <property type="match status" value="1"/>
</dbReference>
<dbReference type="InterPro" id="IPR036388">
    <property type="entry name" value="WH-like_DNA-bd_sf"/>
</dbReference>
<dbReference type="RefSeq" id="XP_022243500.1">
    <property type="nucleotide sequence ID" value="XM_022387792.1"/>
</dbReference>
<protein>
    <submittedName>
        <fullName evidence="3 4">DEP domain-containing protein 1A-like isoform X1</fullName>
    </submittedName>
</protein>
<dbReference type="PANTHER" id="PTHR16206:SF4">
    <property type="entry name" value="PROTEIN LET-99"/>
    <property type="match status" value="1"/>
</dbReference>
<proteinExistence type="predicted"/>
<organism evidence="2 4">
    <name type="scientific">Limulus polyphemus</name>
    <name type="common">Atlantic horseshoe crab</name>
    <dbReference type="NCBI Taxonomy" id="6850"/>
    <lineage>
        <taxon>Eukaryota</taxon>
        <taxon>Metazoa</taxon>
        <taxon>Ecdysozoa</taxon>
        <taxon>Arthropoda</taxon>
        <taxon>Chelicerata</taxon>
        <taxon>Merostomata</taxon>
        <taxon>Xiphosura</taxon>
        <taxon>Limulidae</taxon>
        <taxon>Limulus</taxon>
    </lineage>
</organism>
<dbReference type="Pfam" id="PF00610">
    <property type="entry name" value="DEP"/>
    <property type="match status" value="1"/>
</dbReference>
<keyword evidence="2" id="KW-1185">Reference proteome</keyword>
<gene>
    <name evidence="3 4 5" type="primary">LOC106460998</name>
</gene>
<dbReference type="GeneID" id="106460998"/>
<evidence type="ECO:0000259" key="1">
    <source>
        <dbReference type="PROSITE" id="PS50186"/>
    </source>
</evidence>
<sequence length="1094" mass="124802">MEPERHGNESKPSLATNSAPYRATKLWNQIISDFRCGMPLKRHRHYMRIYENCFTASEAVDWLLVYLRHSPNFGPGVTRQQTIQLLQKFLKTCVIEDVRGSKVSQKDDFQDNGKLYHFVYHSPSRKHSYRLFHRTPLSTRNCNEQHEKETFKMATYIPNFWHSPQRENYENFSIVSNMAKKQKSASCEQEKDKNQLPECCFVARSLSMQEIERVWATLTLERLQDLIPEHDLDDFLNVQEISGRVIMHNMCRISRNGVVVLTDKTDDLPYWVMSAMKCLANWPHASGSSSCLPNYPGFELDVFRVVRDYFNNLGVPLIPFTLYDIFVVIFKESEFLHEQKQESAIVPLGGGNFQPGGLSSFSSIENLLHHLTLNQLESNYGNEQKTSTPITQTNTLNMVGYQNASQVVYKNADNAKPCGNFAGSGQPENNLSSQVYFETAFSTATPVTRVVSHKALTQQYGSQSSIHTMGSQSTNHPDTQSTISACSYIPESISSGPKREWSSPIWQTKPFLTHSAFELNKFDNEQIGPSREPILSELQGTSRCHSADDLDHFPQEGEKKKSYGFACGLVTLPRQPSLRTGEASYIRGFGSMRHLKREYGQRKNQELNKRELSYSRMDKPLCGSVGYHSPNPTPPNDETNDNFSNAHSSCCSYCTARSYTLEEISLKNSDICQPTQEVLSYSSWTDKHINNSVDRFTTGGSTFSSSSSKSNIDSQIIQDSGYLRRNKDGWMQRCKFESSNEKAFNEEFNLPVNDSACSVPSSCNSRNLKEGIERQDKNREFGTLVLQNNRNSSLADTNKKSYEMIIQPHWCQSSIRKINPIDVSGINVQNCKRLNAKASEMENHGVCRNSQDQEIEPFGNKKCYQSLRFPHRPDAPGSSVTSINFSVVSPSAVQELTNTYQLLTLLFPSSSRRHLHLLLRMINKVVRNDKLKLHPDLSTRSLMLKTFVRSILCSEKEADYDELLALHLVAFLMDNCENIFQPSSDLREAVENRLTVVRQGRIKYTVEDPSSLTYCEQVSVQQFEEQKVSVLKQALTSLLEKIVNDSTLSEKEKKKKLKQFKENHPDVYATKFPNEERKVRKKAPLLKRIMSMRV</sequence>
<evidence type="ECO:0000313" key="4">
    <source>
        <dbReference type="RefSeq" id="XP_022243500.1"/>
    </source>
</evidence>
<dbReference type="Proteomes" id="UP000694941">
    <property type="component" value="Unplaced"/>
</dbReference>
<evidence type="ECO:0000313" key="3">
    <source>
        <dbReference type="RefSeq" id="XP_013776220.1"/>
    </source>
</evidence>
<evidence type="ECO:0000313" key="5">
    <source>
        <dbReference type="RefSeq" id="XP_022243501.1"/>
    </source>
</evidence>
<dbReference type="InterPro" id="IPR000591">
    <property type="entry name" value="DEP_dom"/>
</dbReference>
<dbReference type="InterPro" id="IPR036390">
    <property type="entry name" value="WH_DNA-bd_sf"/>
</dbReference>
<dbReference type="RefSeq" id="XP_022243501.1">
    <property type="nucleotide sequence ID" value="XM_022387793.1"/>
</dbReference>
<dbReference type="RefSeq" id="XP_013776220.1">
    <property type="nucleotide sequence ID" value="XM_013920766.2"/>
</dbReference>
<dbReference type="Gene3D" id="1.10.10.10">
    <property type="entry name" value="Winged helix-like DNA-binding domain superfamily/Winged helix DNA-binding domain"/>
    <property type="match status" value="1"/>
</dbReference>
<dbReference type="InterPro" id="IPR008936">
    <property type="entry name" value="Rho_GTPase_activation_prot"/>
</dbReference>
<evidence type="ECO:0000313" key="2">
    <source>
        <dbReference type="Proteomes" id="UP000694941"/>
    </source>
</evidence>